<evidence type="ECO:0000256" key="7">
    <source>
        <dbReference type="ARBA" id="ARBA00023186"/>
    </source>
</evidence>
<dbReference type="EC" id="5.2.1.8" evidence="3 11"/>
<dbReference type="PIRSF" id="PIRSF003095">
    <property type="entry name" value="Trigger_factor"/>
    <property type="match status" value="1"/>
</dbReference>
<dbReference type="InterPro" id="IPR008880">
    <property type="entry name" value="Trigger_fac_C"/>
</dbReference>
<dbReference type="Proteomes" id="UP001449582">
    <property type="component" value="Unassembled WGS sequence"/>
</dbReference>
<keyword evidence="16" id="KW-1185">Reference proteome</keyword>
<evidence type="ECO:0000256" key="13">
    <source>
        <dbReference type="RuleBase" id="RU003914"/>
    </source>
</evidence>
<dbReference type="SUPFAM" id="SSF54534">
    <property type="entry name" value="FKBP-like"/>
    <property type="match status" value="1"/>
</dbReference>
<evidence type="ECO:0000256" key="6">
    <source>
        <dbReference type="ARBA" id="ARBA00023110"/>
    </source>
</evidence>
<evidence type="ECO:0000256" key="3">
    <source>
        <dbReference type="ARBA" id="ARBA00013194"/>
    </source>
</evidence>
<evidence type="ECO:0000256" key="12">
    <source>
        <dbReference type="PROSITE-ProRule" id="PRU00277"/>
    </source>
</evidence>
<evidence type="ECO:0000259" key="14">
    <source>
        <dbReference type="PROSITE" id="PS50059"/>
    </source>
</evidence>
<dbReference type="SUPFAM" id="SSF109998">
    <property type="entry name" value="Triger factor/SurA peptide-binding domain-like"/>
    <property type="match status" value="1"/>
</dbReference>
<dbReference type="InterPro" id="IPR036611">
    <property type="entry name" value="Trigger_fac_ribosome-bd_sf"/>
</dbReference>
<comment type="function">
    <text evidence="11">Involved in protein export. Acts as a chaperone by maintaining the newly synthesized protein in an open conformation. Functions as a peptidyl-prolyl cis-trans isomerase.</text>
</comment>
<dbReference type="EMBL" id="BAABQM010000002">
    <property type="protein sequence ID" value="GAA5414622.1"/>
    <property type="molecule type" value="Genomic_DNA"/>
</dbReference>
<sequence length="449" mass="51391">MQIKEIKKEVEAIKYIIEVDKKVWADALKEKQLSLAKSVQVEGFRKGHVPFEIAKKYISFGDLATRSLEPAIEKTREELENSDEFNKEDIELIETPTVDVLKVNEEELELSLTYDVFPTVTVRDYKKISLIKNEHETVSEEDIDKEINKYLRHQKKVIDKTEGSLEKGDIAIFDFEGFKDGVAFAGGTAKNYELEIGTNQFVPGFEDQMVGMNLGETRELEIIFPENYQEPSLAGQKTIFKVTLNGMKSQTIPAISEEFIKTQDIAGVATVEEFRAYVKKQLQAQYDLNYKDRANNDLIIDLVANTEVSHIPASMLNAEKRKIKTMLNNQLKQQGLDLEKYLKFINTTEEQFDMNLTKDAITSLKYALAVEQIIKQEEISVSDAEVEEYLEGVSKIYNVSVEDLKKQIKGNLEALKEQLLNDKVVKSLIEWNKANPVKEVKAEEHNHQH</sequence>
<dbReference type="InterPro" id="IPR046357">
    <property type="entry name" value="PPIase_dom_sf"/>
</dbReference>
<comment type="subcellular location">
    <subcellularLocation>
        <location evidence="11">Cytoplasm</location>
    </subcellularLocation>
    <text evidence="11">About half TF is bound to the ribosome near the polypeptide exit tunnel while the other half is free in the cytoplasm.</text>
</comment>
<dbReference type="Gene3D" id="3.10.50.40">
    <property type="match status" value="1"/>
</dbReference>
<dbReference type="InterPro" id="IPR008881">
    <property type="entry name" value="Trigger_fac_ribosome-bd_bac"/>
</dbReference>
<dbReference type="PROSITE" id="PS50059">
    <property type="entry name" value="FKBP_PPIASE"/>
    <property type="match status" value="1"/>
</dbReference>
<dbReference type="InterPro" id="IPR027304">
    <property type="entry name" value="Trigger_fact/SurA_dom_sf"/>
</dbReference>
<evidence type="ECO:0000313" key="15">
    <source>
        <dbReference type="EMBL" id="GAA5414622.1"/>
    </source>
</evidence>
<keyword evidence="7 11" id="KW-0143">Chaperone</keyword>
<evidence type="ECO:0000256" key="9">
    <source>
        <dbReference type="ARBA" id="ARBA00023306"/>
    </source>
</evidence>
<evidence type="ECO:0000256" key="8">
    <source>
        <dbReference type="ARBA" id="ARBA00023235"/>
    </source>
</evidence>
<dbReference type="InterPro" id="IPR005215">
    <property type="entry name" value="Trig_fac"/>
</dbReference>
<keyword evidence="11" id="KW-0963">Cytoplasm</keyword>
<dbReference type="InterPro" id="IPR001179">
    <property type="entry name" value="PPIase_FKBP_dom"/>
</dbReference>
<evidence type="ECO:0000256" key="2">
    <source>
        <dbReference type="ARBA" id="ARBA00005464"/>
    </source>
</evidence>
<comment type="caution">
    <text evidence="15">The sequence shown here is derived from an EMBL/GenBank/DDBJ whole genome shotgun (WGS) entry which is preliminary data.</text>
</comment>
<dbReference type="RefSeq" id="WP_353289784.1">
    <property type="nucleotide sequence ID" value="NZ_BAABQM010000002.1"/>
</dbReference>
<evidence type="ECO:0000256" key="11">
    <source>
        <dbReference type="HAMAP-Rule" id="MF_00303"/>
    </source>
</evidence>
<comment type="catalytic activity">
    <reaction evidence="1 11 12">
        <text>[protein]-peptidylproline (omega=180) = [protein]-peptidylproline (omega=0)</text>
        <dbReference type="Rhea" id="RHEA:16237"/>
        <dbReference type="Rhea" id="RHEA-COMP:10747"/>
        <dbReference type="Rhea" id="RHEA-COMP:10748"/>
        <dbReference type="ChEBI" id="CHEBI:83833"/>
        <dbReference type="ChEBI" id="CHEBI:83834"/>
        <dbReference type="EC" id="5.2.1.8"/>
    </reaction>
</comment>
<proteinExistence type="inferred from homology"/>
<feature type="domain" description="PPIase FKBP-type" evidence="14">
    <location>
        <begin position="168"/>
        <end position="248"/>
    </location>
</feature>
<evidence type="ECO:0000256" key="4">
    <source>
        <dbReference type="ARBA" id="ARBA00016902"/>
    </source>
</evidence>
<comment type="domain">
    <text evidence="11">Consists of 3 domains; the N-terminus binds the ribosome, the middle domain has PPIase activity, while the C-terminus has intrinsic chaperone activity on its own.</text>
</comment>
<keyword evidence="9 11" id="KW-0131">Cell cycle</keyword>
<dbReference type="NCBIfam" id="TIGR00115">
    <property type="entry name" value="tig"/>
    <property type="match status" value="1"/>
</dbReference>
<reference evidence="15" key="1">
    <citation type="submission" date="2024-02" db="EMBL/GenBank/DDBJ databases">
        <title>Draft genome sequence of new strains in genus Ureaplasma.</title>
        <authorList>
            <person name="Nakajima Y."/>
            <person name="Segawa T."/>
        </authorList>
    </citation>
    <scope>NUCLEOTIDE SEQUENCE [LARGE SCALE GENOMIC DNA]</scope>
    <source>
        <strain evidence="15">OM1</strain>
    </source>
</reference>
<evidence type="ECO:0000313" key="16">
    <source>
        <dbReference type="Proteomes" id="UP001449582"/>
    </source>
</evidence>
<gene>
    <name evidence="11 15" type="primary">tig</name>
    <name evidence="15" type="ORF">UREOM_3330</name>
</gene>
<organism evidence="15 16">
    <name type="scientific">Ureaplasma ceti</name>
    <dbReference type="NCBI Taxonomy" id="3119530"/>
    <lineage>
        <taxon>Bacteria</taxon>
        <taxon>Bacillati</taxon>
        <taxon>Mycoplasmatota</taxon>
        <taxon>Mycoplasmoidales</taxon>
        <taxon>Mycoplasmoidaceae</taxon>
        <taxon>Ureaplasma</taxon>
    </lineage>
</organism>
<dbReference type="InterPro" id="IPR037041">
    <property type="entry name" value="Trigger_fac_C_sf"/>
</dbReference>
<dbReference type="Pfam" id="PF05697">
    <property type="entry name" value="Trigger_N"/>
    <property type="match status" value="1"/>
</dbReference>
<evidence type="ECO:0000256" key="5">
    <source>
        <dbReference type="ARBA" id="ARBA00022618"/>
    </source>
</evidence>
<dbReference type="Pfam" id="PF05698">
    <property type="entry name" value="Trigger_C"/>
    <property type="match status" value="1"/>
</dbReference>
<evidence type="ECO:0000256" key="10">
    <source>
        <dbReference type="ARBA" id="ARBA00029986"/>
    </source>
</evidence>
<dbReference type="Gene3D" id="3.30.70.1050">
    <property type="entry name" value="Trigger factor ribosome-binding domain"/>
    <property type="match status" value="1"/>
</dbReference>
<comment type="similarity">
    <text evidence="2 11 13">Belongs to the FKBP-type PPIase family. Tig subfamily.</text>
</comment>
<evidence type="ECO:0000256" key="1">
    <source>
        <dbReference type="ARBA" id="ARBA00000971"/>
    </source>
</evidence>
<accession>A0ABP9U6P6</accession>
<dbReference type="Gene3D" id="1.10.3120.10">
    <property type="entry name" value="Trigger factor, C-terminal domain"/>
    <property type="match status" value="1"/>
</dbReference>
<dbReference type="Pfam" id="PF00254">
    <property type="entry name" value="FKBP_C"/>
    <property type="match status" value="1"/>
</dbReference>
<keyword evidence="6 11" id="KW-0697">Rotamase</keyword>
<keyword evidence="8 11" id="KW-0413">Isomerase</keyword>
<dbReference type="SUPFAM" id="SSF102735">
    <property type="entry name" value="Trigger factor ribosome-binding domain"/>
    <property type="match status" value="1"/>
</dbReference>
<keyword evidence="5 11" id="KW-0132">Cell division</keyword>
<dbReference type="HAMAP" id="MF_00303">
    <property type="entry name" value="Trigger_factor_Tig"/>
    <property type="match status" value="1"/>
</dbReference>
<name>A0ABP9U6P6_9BACT</name>
<protein>
    <recommendedName>
        <fullName evidence="4 11">Trigger factor</fullName>
        <shortName evidence="11">TF</shortName>
        <ecNumber evidence="3 11">5.2.1.8</ecNumber>
    </recommendedName>
    <alternativeName>
        <fullName evidence="10 11">PPIase</fullName>
    </alternativeName>
</protein>